<dbReference type="SUPFAM" id="SSF101967">
    <property type="entry name" value="Adhesin YadA, collagen-binding domain"/>
    <property type="match status" value="1"/>
</dbReference>
<dbReference type="Pfam" id="PF05662">
    <property type="entry name" value="YadA_stalk"/>
    <property type="match status" value="1"/>
</dbReference>
<evidence type="ECO:0000256" key="1">
    <source>
        <dbReference type="SAM" id="MobiDB-lite"/>
    </source>
</evidence>
<dbReference type="Proteomes" id="UP000003242">
    <property type="component" value="Unassembled WGS sequence"/>
</dbReference>
<dbReference type="eggNOG" id="COG5295">
    <property type="taxonomic scope" value="Bacteria"/>
</dbReference>
<evidence type="ECO:0000313" key="4">
    <source>
        <dbReference type="Proteomes" id="UP000003242"/>
    </source>
</evidence>
<dbReference type="Gene3D" id="1.20.5.170">
    <property type="match status" value="1"/>
</dbReference>
<organism evidence="3 4">
    <name type="scientific">Megasphaera lornae</name>
    <dbReference type="NCBI Taxonomy" id="1000568"/>
    <lineage>
        <taxon>Bacteria</taxon>
        <taxon>Bacillati</taxon>
        <taxon>Bacillota</taxon>
        <taxon>Negativicutes</taxon>
        <taxon>Veillonellales</taxon>
        <taxon>Veillonellaceae</taxon>
        <taxon>Megasphaera</taxon>
    </lineage>
</organism>
<dbReference type="EMBL" id="ADGP01000001">
    <property type="protein sequence ID" value="EFD94839.1"/>
    <property type="molecule type" value="Genomic_DNA"/>
</dbReference>
<dbReference type="GO" id="GO:0019867">
    <property type="term" value="C:outer membrane"/>
    <property type="evidence" value="ECO:0007669"/>
    <property type="project" value="InterPro"/>
</dbReference>
<dbReference type="AlphaFoldDB" id="D3LSJ9"/>
<gene>
    <name evidence="3" type="ORF">HMPREF0889_1690</name>
</gene>
<comment type="caution">
    <text evidence="3">The sequence shown here is derived from an EMBL/GenBank/DDBJ whole genome shotgun (WGS) entry which is preliminary data.</text>
</comment>
<sequence length="326" mass="33698">MNETITISGGVTEESKLTDKNIGVVVKDGKLNVKLVKNLTGLESATFTKDGRTSTLNQDGLTIGNNTDSTKNVSLTKDGLIMGGQEITNVKESKTDTSAATVGQVKAVKTATEQVASDLAAHKKVAVTYDDEQKKQITLGGGTEGTTITNVKAGALSKTSTDAVNGSQLFATNTNVTANTTNINNITKTLSSGFKVKAGNTAETVGLDNKNPETVEFKAVSENNSLTVGITKDDTTHTKIITYTLADNLTFGKAGEKGKDGTIGVNGKDGSSVVINGKDGSIGLNGTNGQNGLSIRGEKGTEGKPSVDGTTTIKRIVITDPDGKNP</sequence>
<proteinExistence type="predicted"/>
<accession>D3LSJ9</accession>
<evidence type="ECO:0000313" key="3">
    <source>
        <dbReference type="EMBL" id="EFD94839.1"/>
    </source>
</evidence>
<evidence type="ECO:0000259" key="2">
    <source>
        <dbReference type="Pfam" id="PF05662"/>
    </source>
</evidence>
<feature type="non-terminal residue" evidence="3">
    <location>
        <position position="326"/>
    </location>
</feature>
<feature type="region of interest" description="Disordered" evidence="1">
    <location>
        <begin position="285"/>
        <end position="310"/>
    </location>
</feature>
<dbReference type="STRING" id="699218.HMPREF0889_1690"/>
<feature type="domain" description="Trimeric autotransporter adhesin YadA-like stalk" evidence="2">
    <location>
        <begin position="148"/>
        <end position="189"/>
    </location>
</feature>
<name>D3LSJ9_9FIRM</name>
<protein>
    <submittedName>
        <fullName evidence="3">Hemagglutinin</fullName>
    </submittedName>
</protein>
<dbReference type="Gene3D" id="2.20.70.140">
    <property type="match status" value="1"/>
</dbReference>
<dbReference type="InterPro" id="IPR008635">
    <property type="entry name" value="Coiled_stalk_dom"/>
</dbReference>
<reference evidence="4" key="1">
    <citation type="submission" date="2009-12" db="EMBL/GenBank/DDBJ databases">
        <title>Sequence of Clostridiales genomosp. BVAB3 str. UPII9-5.</title>
        <authorList>
            <person name="Madupu R."/>
            <person name="Durkin A.S."/>
            <person name="Torralba M."/>
            <person name="Methe B."/>
            <person name="Sutton G.G."/>
            <person name="Strausberg R.L."/>
            <person name="Nelson K.E."/>
        </authorList>
    </citation>
    <scope>NUCLEOTIDE SEQUENCE [LARGE SCALE GENOMIC DNA]</scope>
    <source>
        <strain evidence="4">28L</strain>
    </source>
</reference>
<dbReference type="InterPro" id="IPR011049">
    <property type="entry name" value="Serralysin-like_metalloprot_C"/>
</dbReference>